<dbReference type="Proteomes" id="UP000541610">
    <property type="component" value="Unassembled WGS sequence"/>
</dbReference>
<feature type="signal peptide" evidence="1">
    <location>
        <begin position="1"/>
        <end position="26"/>
    </location>
</feature>
<evidence type="ECO:0000313" key="3">
    <source>
        <dbReference type="Proteomes" id="UP000541610"/>
    </source>
</evidence>
<gene>
    <name evidence="2" type="ORF">FOZ60_009025</name>
</gene>
<proteinExistence type="predicted"/>
<name>A0A7J6NK86_PEROL</name>
<feature type="chain" id="PRO_5029679973" evidence="1">
    <location>
        <begin position="27"/>
        <end position="210"/>
    </location>
</feature>
<evidence type="ECO:0000256" key="1">
    <source>
        <dbReference type="SAM" id="SignalP"/>
    </source>
</evidence>
<sequence length="210" mass="24178">MSPKQFIIIGVSAAAALLSNSPLVAAIGSVAQHNTPTDDYPPWDRKSWFDWDTYQGSCKFTSFWDDKKGAKESIEIYIQDHQFYTLWASCPKTATRPSFLVSYGDHSSLNWYSTGESWEDNQPMVVFRGGPPKNTGRDPLRVLNYEGEDYSVQDFCSTVKRAVQNLWTFKDLCNEFHQEYDEAVKTANREVWQKKEDKVANNTYYTPPRK</sequence>
<reference evidence="2 3" key="1">
    <citation type="submission" date="2020-04" db="EMBL/GenBank/DDBJ databases">
        <title>Perkinsus olseni comparative genomics.</title>
        <authorList>
            <person name="Bogema D.R."/>
        </authorList>
    </citation>
    <scope>NUCLEOTIDE SEQUENCE [LARGE SCALE GENOMIC DNA]</scope>
    <source>
        <strain evidence="2">00978-12</strain>
    </source>
</reference>
<dbReference type="AlphaFoldDB" id="A0A7J6NK86"/>
<protein>
    <submittedName>
        <fullName evidence="2">Uncharacterized protein</fullName>
    </submittedName>
</protein>
<dbReference type="EMBL" id="JABANP010000363">
    <property type="protein sequence ID" value="KAF4683501.1"/>
    <property type="molecule type" value="Genomic_DNA"/>
</dbReference>
<accession>A0A7J6NK86</accession>
<comment type="caution">
    <text evidence="2">The sequence shown here is derived from an EMBL/GenBank/DDBJ whole genome shotgun (WGS) entry which is preliminary data.</text>
</comment>
<evidence type="ECO:0000313" key="2">
    <source>
        <dbReference type="EMBL" id="KAF4683501.1"/>
    </source>
</evidence>
<keyword evidence="1" id="KW-0732">Signal</keyword>
<dbReference type="OrthoDB" id="73919at2759"/>
<organism evidence="2 3">
    <name type="scientific">Perkinsus olseni</name>
    <name type="common">Perkinsus atlanticus</name>
    <dbReference type="NCBI Taxonomy" id="32597"/>
    <lineage>
        <taxon>Eukaryota</taxon>
        <taxon>Sar</taxon>
        <taxon>Alveolata</taxon>
        <taxon>Perkinsozoa</taxon>
        <taxon>Perkinsea</taxon>
        <taxon>Perkinsida</taxon>
        <taxon>Perkinsidae</taxon>
        <taxon>Perkinsus</taxon>
    </lineage>
</organism>